<dbReference type="Gene3D" id="3.40.50.1820">
    <property type="entry name" value="alpha/beta hydrolase"/>
    <property type="match status" value="1"/>
</dbReference>
<accession>A0A285K414</accession>
<dbReference type="InterPro" id="IPR050300">
    <property type="entry name" value="GDXG_lipolytic_enzyme"/>
</dbReference>
<dbReference type="Pfam" id="PF07859">
    <property type="entry name" value="Abhydrolase_3"/>
    <property type="match status" value="1"/>
</dbReference>
<protein>
    <submittedName>
        <fullName evidence="3">Acetyl esterase/lipase</fullName>
    </submittedName>
</protein>
<keyword evidence="4" id="KW-1185">Reference proteome</keyword>
<evidence type="ECO:0000313" key="4">
    <source>
        <dbReference type="Proteomes" id="UP000219612"/>
    </source>
</evidence>
<dbReference type="GO" id="GO:0016787">
    <property type="term" value="F:hydrolase activity"/>
    <property type="evidence" value="ECO:0007669"/>
    <property type="project" value="UniProtKB-KW"/>
</dbReference>
<dbReference type="InterPro" id="IPR013094">
    <property type="entry name" value="AB_hydrolase_3"/>
</dbReference>
<dbReference type="AlphaFoldDB" id="A0A285K414"/>
<feature type="domain" description="Alpha/beta hydrolase fold-3" evidence="2">
    <location>
        <begin position="77"/>
        <end position="279"/>
    </location>
</feature>
<dbReference type="PANTHER" id="PTHR48081">
    <property type="entry name" value="AB HYDROLASE SUPERFAMILY PROTEIN C4A8.06C"/>
    <property type="match status" value="1"/>
</dbReference>
<evidence type="ECO:0000259" key="2">
    <source>
        <dbReference type="Pfam" id="PF07859"/>
    </source>
</evidence>
<name>A0A285K414_9ACTN</name>
<keyword evidence="1" id="KW-0378">Hydrolase</keyword>
<gene>
    <name evidence="3" type="ORF">SAMN05421748_13186</name>
</gene>
<organism evidence="3 4">
    <name type="scientific">Paractinoplanes atraurantiacus</name>
    <dbReference type="NCBI Taxonomy" id="1036182"/>
    <lineage>
        <taxon>Bacteria</taxon>
        <taxon>Bacillati</taxon>
        <taxon>Actinomycetota</taxon>
        <taxon>Actinomycetes</taxon>
        <taxon>Micromonosporales</taxon>
        <taxon>Micromonosporaceae</taxon>
        <taxon>Paractinoplanes</taxon>
    </lineage>
</organism>
<dbReference type="Proteomes" id="UP000219612">
    <property type="component" value="Unassembled WGS sequence"/>
</dbReference>
<reference evidence="3 4" key="1">
    <citation type="submission" date="2017-09" db="EMBL/GenBank/DDBJ databases">
        <authorList>
            <person name="Ehlers B."/>
            <person name="Leendertz F.H."/>
        </authorList>
    </citation>
    <scope>NUCLEOTIDE SEQUENCE [LARGE SCALE GENOMIC DNA]</scope>
    <source>
        <strain evidence="3 4">CGMCC 4.6857</strain>
    </source>
</reference>
<dbReference type="PANTHER" id="PTHR48081:SF8">
    <property type="entry name" value="ALPHA_BETA HYDROLASE FOLD-3 DOMAIN-CONTAINING PROTEIN-RELATED"/>
    <property type="match status" value="1"/>
</dbReference>
<dbReference type="EMBL" id="OBDY01000031">
    <property type="protein sequence ID" value="SNY67330.1"/>
    <property type="molecule type" value="Genomic_DNA"/>
</dbReference>
<dbReference type="SUPFAM" id="SSF53474">
    <property type="entry name" value="alpha/beta-Hydrolases"/>
    <property type="match status" value="1"/>
</dbReference>
<evidence type="ECO:0000313" key="3">
    <source>
        <dbReference type="EMBL" id="SNY67330.1"/>
    </source>
</evidence>
<dbReference type="RefSeq" id="WP_218854931.1">
    <property type="nucleotide sequence ID" value="NZ_OBDY01000031.1"/>
</dbReference>
<proteinExistence type="predicted"/>
<evidence type="ECO:0000256" key="1">
    <source>
        <dbReference type="ARBA" id="ARBA00022801"/>
    </source>
</evidence>
<sequence>MTVLDPVVRRLVEASAGPPFLHQIGPQDGRQALLESQGPPRPDPAVSAEFQVAPVGPSGLVGFWVFRPRDTEFTGTVVYAHGGKWMLGDARTHWSLISDLTRLSGKAFVVPEYTRTPEARYPVAVEEIYALLVWVAETTGGALAVAGDCAGATMAAALTLMAKRRGGPRIGAQLLFYPILDIACDQPSHREFGSGYLLTHEAVRWYWEQYCDDPAYRAEPTLSPALASVEDLAGLPPALVVCAEADPVRDEGEAYAARLRDAGVDASSVRVLGTVHDFASLTPLRDRPATRAAIERGAAFLRDR</sequence>
<dbReference type="InterPro" id="IPR029058">
    <property type="entry name" value="AB_hydrolase_fold"/>
</dbReference>